<evidence type="ECO:0000256" key="2">
    <source>
        <dbReference type="SAM" id="Coils"/>
    </source>
</evidence>
<evidence type="ECO:0000256" key="1">
    <source>
        <dbReference type="ARBA" id="ARBA00009477"/>
    </source>
</evidence>
<dbReference type="Gene3D" id="2.40.50.100">
    <property type="match status" value="1"/>
</dbReference>
<name>A0ABV3ZBC7_9PROT</name>
<dbReference type="InterPro" id="IPR006143">
    <property type="entry name" value="RND_pump_MFP"/>
</dbReference>
<evidence type="ECO:0000256" key="4">
    <source>
        <dbReference type="SAM" id="Phobius"/>
    </source>
</evidence>
<proteinExistence type="inferred from homology"/>
<comment type="similarity">
    <text evidence="1">Belongs to the membrane fusion protein (MFP) (TC 8.A.1) family.</text>
</comment>
<dbReference type="InterPro" id="IPR058625">
    <property type="entry name" value="MdtA-like_BSH"/>
</dbReference>
<dbReference type="Gene3D" id="2.40.30.170">
    <property type="match status" value="1"/>
</dbReference>
<gene>
    <name evidence="6" type="ORF">ABFZ84_14110</name>
</gene>
<keyword evidence="4" id="KW-1133">Transmembrane helix</keyword>
<evidence type="ECO:0000256" key="3">
    <source>
        <dbReference type="SAM" id="MobiDB-lite"/>
    </source>
</evidence>
<keyword evidence="7" id="KW-1185">Reference proteome</keyword>
<sequence>MSRKLYTVFGTLGIFVVLILIVSIMNSLREEPELQEPVAAAPAVFFTTAQTQSVTLDVNAQGEVRPLTDINLTAQVSGRVIETSPSFVNGGAFDEGDMLIKIEDTDYRAAVAAAKARVAQAEQTLRLEEAEADLARRDFEELNPNETPSQLTLRIPQLAQARANFEAARAEMEAAQINLQRTAIRAPFPGRVRERIAGVGQFVSPGAQLGRIFSTDVAEIRLALTDNDLAKLGLPLAFVETENNPGPNVALSARLAGKNHNWQGRIARTDGSIDSATRQVIAIAVVDDPYGTGADNGTPLAMGLFANGVITGKPYENAIVLPRSALYGRDKVYVISDDNTLIERTIEIVSSDRDTITLASGINSGERIVISPLRGAGEGDEVAPTDPQNTDEPSPLSASATRNVTSRE</sequence>
<organism evidence="6 7">
    <name type="scientific">Hyphococcus lacteus</name>
    <dbReference type="NCBI Taxonomy" id="3143536"/>
    <lineage>
        <taxon>Bacteria</taxon>
        <taxon>Pseudomonadati</taxon>
        <taxon>Pseudomonadota</taxon>
        <taxon>Alphaproteobacteria</taxon>
        <taxon>Parvularculales</taxon>
        <taxon>Parvularculaceae</taxon>
        <taxon>Hyphococcus</taxon>
    </lineage>
</organism>
<feature type="transmembrane region" description="Helical" evidence="4">
    <location>
        <begin position="5"/>
        <end position="25"/>
    </location>
</feature>
<dbReference type="PANTHER" id="PTHR30469">
    <property type="entry name" value="MULTIDRUG RESISTANCE PROTEIN MDTA"/>
    <property type="match status" value="1"/>
</dbReference>
<dbReference type="NCBIfam" id="TIGR01730">
    <property type="entry name" value="RND_mfp"/>
    <property type="match status" value="1"/>
</dbReference>
<comment type="caution">
    <text evidence="6">The sequence shown here is derived from an EMBL/GenBank/DDBJ whole genome shotgun (WGS) entry which is preliminary data.</text>
</comment>
<evidence type="ECO:0000313" key="7">
    <source>
        <dbReference type="Proteomes" id="UP001560685"/>
    </source>
</evidence>
<evidence type="ECO:0000313" key="6">
    <source>
        <dbReference type="EMBL" id="MEX6634681.1"/>
    </source>
</evidence>
<evidence type="ECO:0000259" key="5">
    <source>
        <dbReference type="Pfam" id="PF25917"/>
    </source>
</evidence>
<protein>
    <submittedName>
        <fullName evidence="6">Efflux RND transporter periplasmic adaptor subunit</fullName>
    </submittedName>
</protein>
<dbReference type="RefSeq" id="WP_369314722.1">
    <property type="nucleotide sequence ID" value="NZ_JBEHZE010000002.1"/>
</dbReference>
<reference evidence="6 7" key="1">
    <citation type="submission" date="2024-05" db="EMBL/GenBank/DDBJ databases">
        <title>Three bacterial strains, DH-69, EH-24, and ECK-19 isolated from coastal sediments.</title>
        <authorList>
            <person name="Ye Y.-Q."/>
            <person name="Du Z.-J."/>
        </authorList>
    </citation>
    <scope>NUCLEOTIDE SEQUENCE [LARGE SCALE GENOMIC DNA]</scope>
    <source>
        <strain evidence="6 7">ECK-19</strain>
    </source>
</reference>
<feature type="coiled-coil region" evidence="2">
    <location>
        <begin position="111"/>
        <end position="185"/>
    </location>
</feature>
<keyword evidence="4" id="KW-0472">Membrane</keyword>
<dbReference type="Proteomes" id="UP001560685">
    <property type="component" value="Unassembled WGS sequence"/>
</dbReference>
<feature type="region of interest" description="Disordered" evidence="3">
    <location>
        <begin position="373"/>
        <end position="408"/>
    </location>
</feature>
<dbReference type="SUPFAM" id="SSF111369">
    <property type="entry name" value="HlyD-like secretion proteins"/>
    <property type="match status" value="1"/>
</dbReference>
<dbReference type="EMBL" id="JBEHZE010000002">
    <property type="protein sequence ID" value="MEX6634681.1"/>
    <property type="molecule type" value="Genomic_DNA"/>
</dbReference>
<dbReference type="Gene3D" id="2.40.420.20">
    <property type="match status" value="1"/>
</dbReference>
<keyword evidence="2" id="KW-0175">Coiled coil</keyword>
<dbReference type="PANTHER" id="PTHR30469:SF12">
    <property type="entry name" value="MULTIDRUG RESISTANCE PROTEIN MDTA"/>
    <property type="match status" value="1"/>
</dbReference>
<dbReference type="Gene3D" id="1.10.287.470">
    <property type="entry name" value="Helix hairpin bin"/>
    <property type="match status" value="1"/>
</dbReference>
<dbReference type="Pfam" id="PF25917">
    <property type="entry name" value="BSH_RND"/>
    <property type="match status" value="1"/>
</dbReference>
<feature type="compositionally biased region" description="Polar residues" evidence="3">
    <location>
        <begin position="386"/>
        <end position="408"/>
    </location>
</feature>
<feature type="domain" description="Multidrug resistance protein MdtA-like barrel-sandwich hybrid" evidence="5">
    <location>
        <begin position="70"/>
        <end position="210"/>
    </location>
</feature>
<keyword evidence="4" id="KW-0812">Transmembrane</keyword>
<accession>A0ABV3ZBC7</accession>